<sequence>MPLGFTLRQLEYFHAVASEGSMAAAAERSHVTASALALALDDLERHLGLQLLVRRRGHGATLTRAGSRVLALSQGVLSGAERLAEEAANTSDSLTGRFTLGCFPTLAPFYVPAVMDACGTRYPGLELEIVEAPAPELHRRLLQGSIDTALMYRVDVSSQLHIETVHAYWPSVLVHAGHRLAGRGRIHLADIAADPLIALDVQPTLHNTEQLFSTLGLEPRIGFRTPGFETARGLVGRGLGYAVMFQVAAMPTSYDGHAVVPLPLADPVPATDVVLARALGSQATARHRAVAEVVADLGPATGR</sequence>
<keyword evidence="7" id="KW-1185">Reference proteome</keyword>
<evidence type="ECO:0000256" key="2">
    <source>
        <dbReference type="ARBA" id="ARBA00023015"/>
    </source>
</evidence>
<keyword evidence="2" id="KW-0805">Transcription regulation</keyword>
<dbReference type="PANTHER" id="PTHR30346:SF0">
    <property type="entry name" value="HCA OPERON TRANSCRIPTIONAL ACTIVATOR HCAR"/>
    <property type="match status" value="1"/>
</dbReference>
<accession>A0ABV8XWE9</accession>
<dbReference type="SUPFAM" id="SSF53850">
    <property type="entry name" value="Periplasmic binding protein-like II"/>
    <property type="match status" value="1"/>
</dbReference>
<evidence type="ECO:0000313" key="6">
    <source>
        <dbReference type="EMBL" id="MFC4429053.1"/>
    </source>
</evidence>
<name>A0ABV8XWE9_9MICC</name>
<proteinExistence type="inferred from homology"/>
<evidence type="ECO:0000256" key="1">
    <source>
        <dbReference type="ARBA" id="ARBA00009437"/>
    </source>
</evidence>
<dbReference type="Gene3D" id="1.10.10.10">
    <property type="entry name" value="Winged helix-like DNA-binding domain superfamily/Winged helix DNA-binding domain"/>
    <property type="match status" value="1"/>
</dbReference>
<dbReference type="Pfam" id="PF03466">
    <property type="entry name" value="LysR_substrate"/>
    <property type="match status" value="1"/>
</dbReference>
<protein>
    <submittedName>
        <fullName evidence="6">LysR family transcriptional regulator</fullName>
    </submittedName>
</protein>
<evidence type="ECO:0000259" key="5">
    <source>
        <dbReference type="PROSITE" id="PS50931"/>
    </source>
</evidence>
<keyword evidence="4" id="KW-0804">Transcription</keyword>
<dbReference type="RefSeq" id="WP_344229025.1">
    <property type="nucleotide sequence ID" value="NZ_BAAALH010000002.1"/>
</dbReference>
<dbReference type="InterPro" id="IPR000847">
    <property type="entry name" value="LysR_HTH_N"/>
</dbReference>
<dbReference type="InterPro" id="IPR036388">
    <property type="entry name" value="WH-like_DNA-bd_sf"/>
</dbReference>
<reference evidence="7" key="1">
    <citation type="journal article" date="2019" name="Int. J. Syst. Evol. Microbiol.">
        <title>The Global Catalogue of Microorganisms (GCM) 10K type strain sequencing project: providing services to taxonomists for standard genome sequencing and annotation.</title>
        <authorList>
            <consortium name="The Broad Institute Genomics Platform"/>
            <consortium name="The Broad Institute Genome Sequencing Center for Infectious Disease"/>
            <person name="Wu L."/>
            <person name="Ma J."/>
        </authorList>
    </citation>
    <scope>NUCLEOTIDE SEQUENCE [LARGE SCALE GENOMIC DNA]</scope>
    <source>
        <strain evidence="7">CGMCC 1.12125</strain>
    </source>
</reference>
<dbReference type="Gene3D" id="3.40.190.10">
    <property type="entry name" value="Periplasmic binding protein-like II"/>
    <property type="match status" value="2"/>
</dbReference>
<comment type="caution">
    <text evidence="6">The sequence shown here is derived from an EMBL/GenBank/DDBJ whole genome shotgun (WGS) entry which is preliminary data.</text>
</comment>
<evidence type="ECO:0000313" key="7">
    <source>
        <dbReference type="Proteomes" id="UP001595965"/>
    </source>
</evidence>
<dbReference type="InterPro" id="IPR005119">
    <property type="entry name" value="LysR_subst-bd"/>
</dbReference>
<organism evidence="6 7">
    <name type="scientific">Citricoccus alkalitolerans</name>
    <dbReference type="NCBI Taxonomy" id="246603"/>
    <lineage>
        <taxon>Bacteria</taxon>
        <taxon>Bacillati</taxon>
        <taxon>Actinomycetota</taxon>
        <taxon>Actinomycetes</taxon>
        <taxon>Micrococcales</taxon>
        <taxon>Micrococcaceae</taxon>
        <taxon>Citricoccus</taxon>
    </lineage>
</organism>
<keyword evidence="3" id="KW-0238">DNA-binding</keyword>
<dbReference type="PROSITE" id="PS50931">
    <property type="entry name" value="HTH_LYSR"/>
    <property type="match status" value="1"/>
</dbReference>
<dbReference type="Pfam" id="PF00126">
    <property type="entry name" value="HTH_1"/>
    <property type="match status" value="1"/>
</dbReference>
<dbReference type="SUPFAM" id="SSF46785">
    <property type="entry name" value="Winged helix' DNA-binding domain"/>
    <property type="match status" value="1"/>
</dbReference>
<feature type="domain" description="HTH lysR-type" evidence="5">
    <location>
        <begin position="5"/>
        <end position="63"/>
    </location>
</feature>
<dbReference type="PANTHER" id="PTHR30346">
    <property type="entry name" value="TRANSCRIPTIONAL DUAL REGULATOR HCAR-RELATED"/>
    <property type="match status" value="1"/>
</dbReference>
<gene>
    <name evidence="6" type="ORF">ACFO0K_05100</name>
</gene>
<dbReference type="EMBL" id="JBHSEN010000001">
    <property type="protein sequence ID" value="MFC4429053.1"/>
    <property type="molecule type" value="Genomic_DNA"/>
</dbReference>
<evidence type="ECO:0000256" key="4">
    <source>
        <dbReference type="ARBA" id="ARBA00023163"/>
    </source>
</evidence>
<comment type="similarity">
    <text evidence="1">Belongs to the LysR transcriptional regulatory family.</text>
</comment>
<dbReference type="InterPro" id="IPR036390">
    <property type="entry name" value="WH_DNA-bd_sf"/>
</dbReference>
<evidence type="ECO:0000256" key="3">
    <source>
        <dbReference type="ARBA" id="ARBA00023125"/>
    </source>
</evidence>
<dbReference type="Proteomes" id="UP001595965">
    <property type="component" value="Unassembled WGS sequence"/>
</dbReference>